<dbReference type="PANTHER" id="PTHR48429:SF1">
    <property type="entry name" value="AGENET DOMAIN-CONTAINING PROTEIN"/>
    <property type="match status" value="1"/>
</dbReference>
<dbReference type="OrthoDB" id="433924at2759"/>
<feature type="region of interest" description="Disordered" evidence="1">
    <location>
        <begin position="190"/>
        <end position="209"/>
    </location>
</feature>
<dbReference type="AlphaFoldDB" id="A0A2P5FIS5"/>
<dbReference type="EMBL" id="JXTC01000030">
    <property type="protein sequence ID" value="PON97690.1"/>
    <property type="molecule type" value="Genomic_DNA"/>
</dbReference>
<evidence type="ECO:0000313" key="3">
    <source>
        <dbReference type="Proteomes" id="UP000237000"/>
    </source>
</evidence>
<dbReference type="Proteomes" id="UP000237000">
    <property type="component" value="Unassembled WGS sequence"/>
</dbReference>
<dbReference type="InParanoid" id="A0A2P5FIS5"/>
<comment type="caution">
    <text evidence="2">The sequence shown here is derived from an EMBL/GenBank/DDBJ whole genome shotgun (WGS) entry which is preliminary data.</text>
</comment>
<keyword evidence="3" id="KW-1185">Reference proteome</keyword>
<reference evidence="3" key="1">
    <citation type="submission" date="2016-06" db="EMBL/GenBank/DDBJ databases">
        <title>Parallel loss of symbiosis genes in relatives of nitrogen-fixing non-legume Parasponia.</title>
        <authorList>
            <person name="Van Velzen R."/>
            <person name="Holmer R."/>
            <person name="Bu F."/>
            <person name="Rutten L."/>
            <person name="Van Zeijl A."/>
            <person name="Liu W."/>
            <person name="Santuari L."/>
            <person name="Cao Q."/>
            <person name="Sharma T."/>
            <person name="Shen D."/>
            <person name="Roswanjaya Y."/>
            <person name="Wardhani T."/>
            <person name="Kalhor M.S."/>
            <person name="Jansen J."/>
            <person name="Van den Hoogen J."/>
            <person name="Gungor B."/>
            <person name="Hartog M."/>
            <person name="Hontelez J."/>
            <person name="Verver J."/>
            <person name="Yang W.-C."/>
            <person name="Schijlen E."/>
            <person name="Repin R."/>
            <person name="Schilthuizen M."/>
            <person name="Schranz E."/>
            <person name="Heidstra R."/>
            <person name="Miyata K."/>
            <person name="Fedorova E."/>
            <person name="Kohlen W."/>
            <person name="Bisseling T."/>
            <person name="Smit S."/>
            <person name="Geurts R."/>
        </authorList>
    </citation>
    <scope>NUCLEOTIDE SEQUENCE [LARGE SCALE GENOMIC DNA]</scope>
    <source>
        <strain evidence="3">cv. RG33-2</strain>
    </source>
</reference>
<feature type="region of interest" description="Disordered" evidence="1">
    <location>
        <begin position="590"/>
        <end position="621"/>
    </location>
</feature>
<evidence type="ECO:0000313" key="2">
    <source>
        <dbReference type="EMBL" id="PON97690.1"/>
    </source>
</evidence>
<evidence type="ECO:0000256" key="1">
    <source>
        <dbReference type="SAM" id="MobiDB-lite"/>
    </source>
</evidence>
<dbReference type="PANTHER" id="PTHR48429">
    <property type="entry name" value="AGENET DOMAIN-CONTAINING PROTEIN"/>
    <property type="match status" value="1"/>
</dbReference>
<dbReference type="InterPro" id="IPR055274">
    <property type="entry name" value="SWO1"/>
</dbReference>
<sequence length="817" mass="88071">MDYDDNDFHSQNFHLAGEGSAKFPSVLRPYALPKFDFDDNLQSHLRFDSLVETEVFLGIESNQDNHWIEDFSRGGTAIEFNSSAAEACSISRHNNVWSEATSSESVEMLLKSVGQEETIAAPTIIEESDACDELGCLTKQMEHSLKHDDDNILSKTEDVTNLESTLPPDEIAGNSSSLKGDVGVDHPLVEDASHTQGGETFDAGSSRDYNLKADSGKGGLHVSEGNIYFNKNCDDANKSEADALAHEHLNVQLQDDSFPSKLRVDNLATSTQHIVTSSIGFSNKDVELQMAKGQVSSKEAKMDNQNKDGNVADITSLYENPLTSASKVETVAEINVSEVSETNVEVSTNKIVKGHSELSTVTRSNNGECSGVPVEASKCEDMVPGEGTDIGGDRPDVNVLDVVPEPLKIDSQFERHIVEVSNISAEVPSTLEPKDYVESRQQSDNEILVHHSEASLSSIENNKISEGEGLESSNSHMGGISNVTGTYSSADLDFETKITGPLGASRENLSAESHVPIAILTESTRISDKNNAYGDADVYICNQDVSVSEKENTKLPNVDSETLCKEAGSSSFGDGNVEDEVNVSRVQFTTAADNEPVSDNNALANPNLVSHEKSDDVSLPSENGVKIDVDHKDSQMSDVPVAESTLLEEKEEAGTNVFAELNVSSSVVSCQVEAAPSSTFASEEGAPPDTAGELLCKNVDQSLPTRNKPETQSDPQDVVANEVSKESAKEMNISAVLCESTVREGHVSEAVVVPETQKEAVIEKYVLRDAANASGSNTCREVQECNEATLPLYLLLLVGPTQYLLECGWDVVRKHVG</sequence>
<proteinExistence type="predicted"/>
<organism evidence="2 3">
    <name type="scientific">Trema orientale</name>
    <name type="common">Charcoal tree</name>
    <name type="synonym">Celtis orientalis</name>
    <dbReference type="NCBI Taxonomy" id="63057"/>
    <lineage>
        <taxon>Eukaryota</taxon>
        <taxon>Viridiplantae</taxon>
        <taxon>Streptophyta</taxon>
        <taxon>Embryophyta</taxon>
        <taxon>Tracheophyta</taxon>
        <taxon>Spermatophyta</taxon>
        <taxon>Magnoliopsida</taxon>
        <taxon>eudicotyledons</taxon>
        <taxon>Gunneridae</taxon>
        <taxon>Pentapetalae</taxon>
        <taxon>rosids</taxon>
        <taxon>fabids</taxon>
        <taxon>Rosales</taxon>
        <taxon>Cannabaceae</taxon>
        <taxon>Trema</taxon>
    </lineage>
</organism>
<gene>
    <name evidence="2" type="ORF">TorRG33x02_066000</name>
</gene>
<dbReference type="STRING" id="63057.A0A2P5FIS5"/>
<name>A0A2P5FIS5_TREOI</name>
<accession>A0A2P5FIS5</accession>
<feature type="compositionally biased region" description="Polar residues" evidence="1">
    <location>
        <begin position="590"/>
        <end position="608"/>
    </location>
</feature>
<protein>
    <submittedName>
        <fullName evidence="2">Uncharacterized protein</fullName>
    </submittedName>
</protein>